<protein>
    <submittedName>
        <fullName evidence="1">Uncharacterized protein</fullName>
    </submittedName>
</protein>
<gene>
    <name evidence="1" type="ORF">XENOCAPTIV_011018</name>
</gene>
<keyword evidence="2" id="KW-1185">Reference proteome</keyword>
<organism evidence="1 2">
    <name type="scientific">Xenoophorus captivus</name>
    <dbReference type="NCBI Taxonomy" id="1517983"/>
    <lineage>
        <taxon>Eukaryota</taxon>
        <taxon>Metazoa</taxon>
        <taxon>Chordata</taxon>
        <taxon>Craniata</taxon>
        <taxon>Vertebrata</taxon>
        <taxon>Euteleostomi</taxon>
        <taxon>Actinopterygii</taxon>
        <taxon>Neopterygii</taxon>
        <taxon>Teleostei</taxon>
        <taxon>Neoteleostei</taxon>
        <taxon>Acanthomorphata</taxon>
        <taxon>Ovalentaria</taxon>
        <taxon>Atherinomorphae</taxon>
        <taxon>Cyprinodontiformes</taxon>
        <taxon>Goodeidae</taxon>
        <taxon>Xenoophorus</taxon>
    </lineage>
</organism>
<comment type="caution">
    <text evidence="1">The sequence shown here is derived from an EMBL/GenBank/DDBJ whole genome shotgun (WGS) entry which is preliminary data.</text>
</comment>
<accession>A0ABV0RYH0</accession>
<evidence type="ECO:0000313" key="1">
    <source>
        <dbReference type="EMBL" id="MEQ2213196.1"/>
    </source>
</evidence>
<proteinExistence type="predicted"/>
<dbReference type="EMBL" id="JAHRIN010061191">
    <property type="protein sequence ID" value="MEQ2213196.1"/>
    <property type="molecule type" value="Genomic_DNA"/>
</dbReference>
<dbReference type="Proteomes" id="UP001434883">
    <property type="component" value="Unassembled WGS sequence"/>
</dbReference>
<name>A0ABV0RYH0_9TELE</name>
<sequence>MNFLEEHISCPIINVHISYRAEQTWHAWIVSVTGKLANLQGFHKSSTPKQLCIDLIKQEPNSMSSCMSCGLTGKLKSHLIINLCEVMRSALISNTQLRLIRRKF</sequence>
<reference evidence="1 2" key="1">
    <citation type="submission" date="2021-06" db="EMBL/GenBank/DDBJ databases">
        <authorList>
            <person name="Palmer J.M."/>
        </authorList>
    </citation>
    <scope>NUCLEOTIDE SEQUENCE [LARGE SCALE GENOMIC DNA]</scope>
    <source>
        <strain evidence="1 2">XC_2019</strain>
        <tissue evidence="1">Muscle</tissue>
    </source>
</reference>
<evidence type="ECO:0000313" key="2">
    <source>
        <dbReference type="Proteomes" id="UP001434883"/>
    </source>
</evidence>